<dbReference type="OrthoDB" id="2224564at2"/>
<dbReference type="Pfam" id="PF11676">
    <property type="entry name" value="DUF3272"/>
    <property type="match status" value="1"/>
</dbReference>
<gene>
    <name evidence="1" type="ORF">BU202_03810</name>
</gene>
<evidence type="ECO:0000313" key="1">
    <source>
        <dbReference type="EMBL" id="OLF48127.1"/>
    </source>
</evidence>
<protein>
    <recommendedName>
        <fullName evidence="3">DUF3272 family protein</fullName>
    </recommendedName>
</protein>
<dbReference type="InterPro" id="IPR021690">
    <property type="entry name" value="DUF3272"/>
</dbReference>
<dbReference type="RefSeq" id="WP_075104480.1">
    <property type="nucleotide sequence ID" value="NZ_MSJM01000003.1"/>
</dbReference>
<proteinExistence type="predicted"/>
<dbReference type="EMBL" id="MSJM01000003">
    <property type="protein sequence ID" value="OLF48127.1"/>
    <property type="molecule type" value="Genomic_DNA"/>
</dbReference>
<dbReference type="AlphaFoldDB" id="A0A1Q8E8L3"/>
<evidence type="ECO:0008006" key="3">
    <source>
        <dbReference type="Google" id="ProtNLM"/>
    </source>
</evidence>
<accession>A0A1Q8E8L3</accession>
<evidence type="ECO:0000313" key="2">
    <source>
        <dbReference type="Proteomes" id="UP000186890"/>
    </source>
</evidence>
<organism evidence="1 2">
    <name type="scientific">Streptococcus cuniculi</name>
    <dbReference type="NCBI Taxonomy" id="1432788"/>
    <lineage>
        <taxon>Bacteria</taxon>
        <taxon>Bacillati</taxon>
        <taxon>Bacillota</taxon>
        <taxon>Bacilli</taxon>
        <taxon>Lactobacillales</taxon>
        <taxon>Streptococcaceae</taxon>
        <taxon>Streptococcus</taxon>
    </lineage>
</organism>
<dbReference type="Proteomes" id="UP000186890">
    <property type="component" value="Unassembled WGS sequence"/>
</dbReference>
<keyword evidence="2" id="KW-1185">Reference proteome</keyword>
<sequence>MRVTQFIFLAITTALATYWMNEALFAREYFWATIYGIFVLRNLRFSYRVSKVIQVLEHLTKKKD</sequence>
<comment type="caution">
    <text evidence="1">The sequence shown here is derived from an EMBL/GenBank/DDBJ whole genome shotgun (WGS) entry which is preliminary data.</text>
</comment>
<name>A0A1Q8E8L3_9STRE</name>
<reference evidence="2" key="1">
    <citation type="submission" date="2016-12" db="EMBL/GenBank/DDBJ databases">
        <authorList>
            <person name="Gulvik C.A."/>
        </authorList>
    </citation>
    <scope>NUCLEOTIDE SEQUENCE [LARGE SCALE GENOMIC DNA]</scope>
    <source>
        <strain evidence="2">NED12-00049-6B</strain>
    </source>
</reference>